<dbReference type="GO" id="GO:0003676">
    <property type="term" value="F:nucleic acid binding"/>
    <property type="evidence" value="ECO:0007669"/>
    <property type="project" value="InterPro"/>
</dbReference>
<dbReference type="InterPro" id="IPR012337">
    <property type="entry name" value="RNaseH-like_sf"/>
</dbReference>
<feature type="compositionally biased region" description="Acidic residues" evidence="1">
    <location>
        <begin position="693"/>
        <end position="704"/>
    </location>
</feature>
<evidence type="ECO:0000259" key="2">
    <source>
        <dbReference type="PROSITE" id="PS50994"/>
    </source>
</evidence>
<evidence type="ECO:0000313" key="3">
    <source>
        <dbReference type="EMBL" id="SPD87759.1"/>
    </source>
</evidence>
<gene>
    <name evidence="3" type="ORF">MPLG2_2729</name>
</gene>
<dbReference type="EMBL" id="LT985188">
    <property type="protein sequence ID" value="SPD87759.1"/>
    <property type="molecule type" value="Genomic_DNA"/>
</dbReference>
<feature type="compositionally biased region" description="Polar residues" evidence="1">
    <location>
        <begin position="679"/>
        <end position="692"/>
    </location>
</feature>
<feature type="domain" description="Integrase catalytic" evidence="2">
    <location>
        <begin position="254"/>
        <end position="501"/>
    </location>
</feature>
<dbReference type="KEGG" id="mgg:MPLG2_2729"/>
<protein>
    <recommendedName>
        <fullName evidence="2">Integrase catalytic domain-containing protein</fullName>
    </recommendedName>
</protein>
<feature type="region of interest" description="Disordered" evidence="1">
    <location>
        <begin position="246"/>
        <end position="267"/>
    </location>
</feature>
<dbReference type="InterPro" id="IPR036397">
    <property type="entry name" value="RNaseH_sf"/>
</dbReference>
<feature type="compositionally biased region" description="Basic residues" evidence="1">
    <location>
        <begin position="246"/>
        <end position="255"/>
    </location>
</feature>
<dbReference type="SUPFAM" id="SSF53098">
    <property type="entry name" value="Ribonuclease H-like"/>
    <property type="match status" value="1"/>
</dbReference>
<dbReference type="GO" id="GO:0015074">
    <property type="term" value="P:DNA integration"/>
    <property type="evidence" value="ECO:0007669"/>
    <property type="project" value="InterPro"/>
</dbReference>
<dbReference type="AlphaFoldDB" id="A0A2N9JK21"/>
<name>A0A2N9JK21_9ACTN</name>
<proteinExistence type="predicted"/>
<evidence type="ECO:0000313" key="4">
    <source>
        <dbReference type="Proteomes" id="UP000238164"/>
    </source>
</evidence>
<organism evidence="3 4">
    <name type="scientific">Micropruina glycogenica</name>
    <dbReference type="NCBI Taxonomy" id="75385"/>
    <lineage>
        <taxon>Bacteria</taxon>
        <taxon>Bacillati</taxon>
        <taxon>Actinomycetota</taxon>
        <taxon>Actinomycetes</taxon>
        <taxon>Propionibacteriales</taxon>
        <taxon>Nocardioidaceae</taxon>
        <taxon>Micropruina</taxon>
    </lineage>
</organism>
<dbReference type="InterPro" id="IPR001584">
    <property type="entry name" value="Integrase_cat-core"/>
</dbReference>
<reference evidence="3 4" key="1">
    <citation type="submission" date="2018-02" db="EMBL/GenBank/DDBJ databases">
        <authorList>
            <person name="Cohen D.B."/>
            <person name="Kent A.D."/>
        </authorList>
    </citation>
    <scope>NUCLEOTIDE SEQUENCE [LARGE SCALE GENOMIC DNA]</scope>
    <source>
        <strain evidence="3">1</strain>
    </source>
</reference>
<dbReference type="Proteomes" id="UP000238164">
    <property type="component" value="Chromosome 1"/>
</dbReference>
<keyword evidence="4" id="KW-1185">Reference proteome</keyword>
<evidence type="ECO:0000256" key="1">
    <source>
        <dbReference type="SAM" id="MobiDB-lite"/>
    </source>
</evidence>
<sequence length="704" mass="79274">MHTVSLTVGAMVLHPLGLSKVLHLQRGGIDLQTPAGVQFVPYASLEVRGFTDDSVQAEHTAISPWWFALSNDTRRQALDRLAIVQEILTGYRYGWPSEDNPGEPFHPFGPGFNASLRQRAIAMERRLAGTQDSSNGGSSPAVGFSTIKRWITLYEQAGLRALVDGRSARDRKDFSDLDSRFRQIVEDVISPFDGTASAVNVAELQRRVWLGMKEGGLSRDIVPERMSAEYVSWRYSVCGSRPRAHRSAKVRKRSAHQPSPIVHPSHVSMDTTRADNLVHDELRQTSYSVEITVIISVATRVVLALRVTPRSVNSIEAGLCLYDAMRPFSLKVEGTNVDDWRWAGVPRSLESPLFPPRREVTHESTTLQGLHHIPGIRPSSFRTDHGAAFMAGHFMGLLRDFGISLWPSRVGASTDNAHIERFWETIQRALQQIPGYKGRNTSQRGRRIVVADQPLMTAHELETYLRRFVALDYHRAPHDGLKIGGLESQRITPLEYFDFAMEACGDITVPQHPDLIYEFLPIRWLTIGHAGTEYKGLSYDSDALDAYRHVRRGTFRADDTAAPFMYDPRDCTRLWFRDPESGRVTEIPSRHQHLLTMPLTQRIRDKAVDAIAARGGNSRLRRQTSTQQIIDELGSLYQAPPAKEWNATMTAERLRFETAQRDHAEAAEAWKRVSKATRRTSTPTMAAKSTDSWIDDAWPDLEGK</sequence>
<dbReference type="PROSITE" id="PS50994">
    <property type="entry name" value="INTEGRASE"/>
    <property type="match status" value="1"/>
</dbReference>
<feature type="region of interest" description="Disordered" evidence="1">
    <location>
        <begin position="667"/>
        <end position="704"/>
    </location>
</feature>
<dbReference type="Gene3D" id="3.30.420.10">
    <property type="entry name" value="Ribonuclease H-like superfamily/Ribonuclease H"/>
    <property type="match status" value="1"/>
</dbReference>
<accession>A0A2N9JK21</accession>